<evidence type="ECO:0000259" key="9">
    <source>
        <dbReference type="SMART" id="SM00977"/>
    </source>
</evidence>
<comment type="function">
    <text evidence="8">Ligates lysine onto the cytidine present at position 34 of the AUA codon-specific tRNA(Ile) that contains the anticodon CAU, in an ATP-dependent manner. Cytidine is converted to lysidine, thus changing the amino acid specificity of the tRNA from methionine to isoleucine.</text>
</comment>
<evidence type="ECO:0000256" key="3">
    <source>
        <dbReference type="ARBA" id="ARBA00022598"/>
    </source>
</evidence>
<keyword evidence="3 8" id="KW-0436">Ligase</keyword>
<evidence type="ECO:0000313" key="11">
    <source>
        <dbReference type="Proteomes" id="UP000270856"/>
    </source>
</evidence>
<dbReference type="InterPro" id="IPR014729">
    <property type="entry name" value="Rossmann-like_a/b/a_fold"/>
</dbReference>
<dbReference type="NCBIfam" id="TIGR02432">
    <property type="entry name" value="lysidine_TilS_N"/>
    <property type="match status" value="1"/>
</dbReference>
<evidence type="ECO:0000256" key="5">
    <source>
        <dbReference type="ARBA" id="ARBA00022741"/>
    </source>
</evidence>
<dbReference type="InterPro" id="IPR012796">
    <property type="entry name" value="Lysidine-tRNA-synth_C"/>
</dbReference>
<dbReference type="GO" id="GO:0032267">
    <property type="term" value="F:tRNA(Ile)-lysidine synthase activity"/>
    <property type="evidence" value="ECO:0007669"/>
    <property type="project" value="UniProtKB-EC"/>
</dbReference>
<comment type="caution">
    <text evidence="10">The sequence shown here is derived from an EMBL/GenBank/DDBJ whole genome shotgun (WGS) entry which is preliminary data.</text>
</comment>
<dbReference type="HAMAP" id="MF_01161">
    <property type="entry name" value="tRNA_Ile_lys_synt"/>
    <property type="match status" value="1"/>
</dbReference>
<organism evidence="10 11">
    <name type="scientific">Aureibaculum marinum</name>
    <dbReference type="NCBI Taxonomy" id="2487930"/>
    <lineage>
        <taxon>Bacteria</taxon>
        <taxon>Pseudomonadati</taxon>
        <taxon>Bacteroidota</taxon>
        <taxon>Flavobacteriia</taxon>
        <taxon>Flavobacteriales</taxon>
        <taxon>Flavobacteriaceae</taxon>
        <taxon>Aureibaculum</taxon>
    </lineage>
</organism>
<comment type="catalytic activity">
    <reaction evidence="7 8">
        <text>cytidine(34) in tRNA(Ile2) + L-lysine + ATP = lysidine(34) in tRNA(Ile2) + AMP + diphosphate + H(+)</text>
        <dbReference type="Rhea" id="RHEA:43744"/>
        <dbReference type="Rhea" id="RHEA-COMP:10625"/>
        <dbReference type="Rhea" id="RHEA-COMP:10670"/>
        <dbReference type="ChEBI" id="CHEBI:15378"/>
        <dbReference type="ChEBI" id="CHEBI:30616"/>
        <dbReference type="ChEBI" id="CHEBI:32551"/>
        <dbReference type="ChEBI" id="CHEBI:33019"/>
        <dbReference type="ChEBI" id="CHEBI:82748"/>
        <dbReference type="ChEBI" id="CHEBI:83665"/>
        <dbReference type="ChEBI" id="CHEBI:456215"/>
        <dbReference type="EC" id="6.3.4.19"/>
    </reaction>
</comment>
<evidence type="ECO:0000256" key="8">
    <source>
        <dbReference type="HAMAP-Rule" id="MF_01161"/>
    </source>
</evidence>
<name>A0A3N4NQ15_9FLAO</name>
<keyword evidence="5 8" id="KW-0547">Nucleotide-binding</keyword>
<dbReference type="PANTHER" id="PTHR43033">
    <property type="entry name" value="TRNA(ILE)-LYSIDINE SYNTHASE-RELATED"/>
    <property type="match status" value="1"/>
</dbReference>
<comment type="subcellular location">
    <subcellularLocation>
        <location evidence="1 8">Cytoplasm</location>
    </subcellularLocation>
</comment>
<dbReference type="OrthoDB" id="9807403at2"/>
<evidence type="ECO:0000256" key="4">
    <source>
        <dbReference type="ARBA" id="ARBA00022694"/>
    </source>
</evidence>
<reference evidence="10 11" key="1">
    <citation type="submission" date="2018-11" db="EMBL/GenBank/DDBJ databases">
        <title>Aureibaculum marinum gen. nov., sp. nov., a member of the family Flavobacteriaceae isolated from the Bohai Sea.</title>
        <authorList>
            <person name="Ji X."/>
        </authorList>
    </citation>
    <scope>NUCLEOTIDE SEQUENCE [LARGE SCALE GENOMIC DNA]</scope>
    <source>
        <strain evidence="10 11">BH-SD17</strain>
    </source>
</reference>
<dbReference type="EMBL" id="RPFJ01000011">
    <property type="protein sequence ID" value="RPD96607.1"/>
    <property type="molecule type" value="Genomic_DNA"/>
</dbReference>
<evidence type="ECO:0000256" key="1">
    <source>
        <dbReference type="ARBA" id="ARBA00004496"/>
    </source>
</evidence>
<gene>
    <name evidence="8 10" type="primary">tilS</name>
    <name evidence="10" type="ORF">EGM88_09590</name>
</gene>
<dbReference type="GO" id="GO:0006400">
    <property type="term" value="P:tRNA modification"/>
    <property type="evidence" value="ECO:0007669"/>
    <property type="project" value="UniProtKB-UniRule"/>
</dbReference>
<comment type="similarity">
    <text evidence="8">Belongs to the tRNA(Ile)-lysidine synthase family.</text>
</comment>
<dbReference type="AlphaFoldDB" id="A0A3N4NQ15"/>
<sequence length="440" mass="50721">MLTQFSEHIATNFPYLKDKKLLVAISGGIDSVVLTELLYKLDYNISLAHCNFQLRGLASNQDEAFVNALAGKLQLSIVTKKFNTKAFAKKEKLSIQLAARELRYNWFAFLLQEYKFDYLLTAHHADDNLETFLINLSRGTGLDGLLGIPEQNQNSIRPLLPFSRNQIEQYAKANNITWREDSSNSETKYIRNKLRHDVIPALKEINPQFLEAFSNTILNLKETQKIVANSVNTIKQKVIVSEKKGIVKLDIEALYKIPHSNAYLYELLKEYNFTAWNDIYKLLTAQSGKFVLSNTHRILKDRKHLLVSPIDCNSEPNFYSVDSLQKSIRTDSFEFSVTPVSSYSTKINSNMVFIDSDKINWPLTIRKWQEGDYFYPFGMQGKKKLSKFFKDKKLSVIEKENCWVLTSDAAIVWVIGYRLDERFKISESTTSILQLKISEK</sequence>
<evidence type="ECO:0000313" key="10">
    <source>
        <dbReference type="EMBL" id="RPD96607.1"/>
    </source>
</evidence>
<dbReference type="InterPro" id="IPR011063">
    <property type="entry name" value="TilS/TtcA_N"/>
</dbReference>
<dbReference type="InterPro" id="IPR012094">
    <property type="entry name" value="tRNA_Ile_lys_synt"/>
</dbReference>
<evidence type="ECO:0000256" key="2">
    <source>
        <dbReference type="ARBA" id="ARBA00022490"/>
    </source>
</evidence>
<dbReference type="PANTHER" id="PTHR43033:SF1">
    <property type="entry name" value="TRNA(ILE)-LYSIDINE SYNTHASE-RELATED"/>
    <property type="match status" value="1"/>
</dbReference>
<feature type="domain" description="Lysidine-tRNA(Ile) synthetase C-terminal" evidence="9">
    <location>
        <begin position="363"/>
        <end position="435"/>
    </location>
</feature>
<keyword evidence="6 8" id="KW-0067">ATP-binding</keyword>
<accession>A0A3N4NQ15</accession>
<dbReference type="Pfam" id="PF01171">
    <property type="entry name" value="ATP_bind_3"/>
    <property type="match status" value="1"/>
</dbReference>
<dbReference type="Pfam" id="PF11734">
    <property type="entry name" value="TilS_C"/>
    <property type="match status" value="1"/>
</dbReference>
<dbReference type="GO" id="GO:0005524">
    <property type="term" value="F:ATP binding"/>
    <property type="evidence" value="ECO:0007669"/>
    <property type="project" value="UniProtKB-UniRule"/>
</dbReference>
<dbReference type="NCBIfam" id="TIGR02433">
    <property type="entry name" value="lysidine_TilS_C"/>
    <property type="match status" value="1"/>
</dbReference>
<keyword evidence="4 8" id="KW-0819">tRNA processing</keyword>
<evidence type="ECO:0000256" key="7">
    <source>
        <dbReference type="ARBA" id="ARBA00048539"/>
    </source>
</evidence>
<feature type="binding site" evidence="8">
    <location>
        <begin position="26"/>
        <end position="31"/>
    </location>
    <ligand>
        <name>ATP</name>
        <dbReference type="ChEBI" id="CHEBI:30616"/>
    </ligand>
</feature>
<dbReference type="InterPro" id="IPR012795">
    <property type="entry name" value="tRNA_Ile_lys_synt_N"/>
</dbReference>
<proteinExistence type="inferred from homology"/>
<keyword evidence="11" id="KW-1185">Reference proteome</keyword>
<keyword evidence="2 8" id="KW-0963">Cytoplasm</keyword>
<dbReference type="EC" id="6.3.4.19" evidence="8"/>
<dbReference type="CDD" id="cd01992">
    <property type="entry name" value="TilS_N"/>
    <property type="match status" value="1"/>
</dbReference>
<dbReference type="Proteomes" id="UP000270856">
    <property type="component" value="Unassembled WGS sequence"/>
</dbReference>
<comment type="domain">
    <text evidence="8">The N-terminal region contains the highly conserved SGGXDS motif, predicted to be a P-loop motif involved in ATP binding.</text>
</comment>
<dbReference type="Gene3D" id="3.40.50.620">
    <property type="entry name" value="HUPs"/>
    <property type="match status" value="1"/>
</dbReference>
<protein>
    <recommendedName>
        <fullName evidence="8">tRNA(Ile)-lysidine synthase</fullName>
        <ecNumber evidence="8">6.3.4.19</ecNumber>
    </recommendedName>
    <alternativeName>
        <fullName evidence="8">tRNA(Ile)-2-lysyl-cytidine synthase</fullName>
    </alternativeName>
    <alternativeName>
        <fullName evidence="8">tRNA(Ile)-lysidine synthetase</fullName>
    </alternativeName>
</protein>
<dbReference type="SMART" id="SM00977">
    <property type="entry name" value="TilS_C"/>
    <property type="match status" value="1"/>
</dbReference>
<dbReference type="SUPFAM" id="SSF52402">
    <property type="entry name" value="Adenine nucleotide alpha hydrolases-like"/>
    <property type="match status" value="1"/>
</dbReference>
<dbReference type="SUPFAM" id="SSF56037">
    <property type="entry name" value="PheT/TilS domain"/>
    <property type="match status" value="1"/>
</dbReference>
<dbReference type="GO" id="GO:0005737">
    <property type="term" value="C:cytoplasm"/>
    <property type="evidence" value="ECO:0007669"/>
    <property type="project" value="UniProtKB-SubCell"/>
</dbReference>
<evidence type="ECO:0000256" key="6">
    <source>
        <dbReference type="ARBA" id="ARBA00022840"/>
    </source>
</evidence>